<feature type="compositionally biased region" description="Basic and acidic residues" evidence="1">
    <location>
        <begin position="660"/>
        <end position="669"/>
    </location>
</feature>
<gene>
    <name evidence="3" type="ORF">CVT24_011369</name>
</gene>
<feature type="domain" description="Fungal-type protein kinase" evidence="2">
    <location>
        <begin position="351"/>
        <end position="479"/>
    </location>
</feature>
<evidence type="ECO:0000259" key="2">
    <source>
        <dbReference type="Pfam" id="PF17667"/>
    </source>
</evidence>
<dbReference type="InterPro" id="IPR011009">
    <property type="entry name" value="Kinase-like_dom_sf"/>
</dbReference>
<evidence type="ECO:0000256" key="1">
    <source>
        <dbReference type="SAM" id="MobiDB-lite"/>
    </source>
</evidence>
<protein>
    <recommendedName>
        <fullName evidence="2">Fungal-type protein kinase domain-containing protein</fullName>
    </recommendedName>
</protein>
<dbReference type="Proteomes" id="UP000284842">
    <property type="component" value="Unassembled WGS sequence"/>
</dbReference>
<evidence type="ECO:0000313" key="4">
    <source>
        <dbReference type="Proteomes" id="UP000284842"/>
    </source>
</evidence>
<dbReference type="InParanoid" id="A0A409YGN2"/>
<feature type="region of interest" description="Disordered" evidence="1">
    <location>
        <begin position="645"/>
        <end position="684"/>
    </location>
</feature>
<feature type="domain" description="Fungal-type protein kinase" evidence="2">
    <location>
        <begin position="172"/>
        <end position="328"/>
    </location>
</feature>
<reference evidence="3 4" key="1">
    <citation type="journal article" date="2018" name="Evol. Lett.">
        <title>Horizontal gene cluster transfer increased hallucinogenic mushroom diversity.</title>
        <authorList>
            <person name="Reynolds H.T."/>
            <person name="Vijayakumar V."/>
            <person name="Gluck-Thaler E."/>
            <person name="Korotkin H.B."/>
            <person name="Matheny P.B."/>
            <person name="Slot J.C."/>
        </authorList>
    </citation>
    <scope>NUCLEOTIDE SEQUENCE [LARGE SCALE GENOMIC DNA]</scope>
    <source>
        <strain evidence="3 4">2629</strain>
    </source>
</reference>
<name>A0A409YGN2_9AGAR</name>
<dbReference type="InterPro" id="IPR040976">
    <property type="entry name" value="Pkinase_fungal"/>
</dbReference>
<dbReference type="PANTHER" id="PTHR38248:SF2">
    <property type="entry name" value="FUNK1 11"/>
    <property type="match status" value="1"/>
</dbReference>
<dbReference type="Gene3D" id="1.10.510.10">
    <property type="entry name" value="Transferase(Phosphotransferase) domain 1"/>
    <property type="match status" value="1"/>
</dbReference>
<dbReference type="PANTHER" id="PTHR38248">
    <property type="entry name" value="FUNK1 6"/>
    <property type="match status" value="1"/>
</dbReference>
<dbReference type="OrthoDB" id="5569250at2759"/>
<dbReference type="InterPro" id="IPR008266">
    <property type="entry name" value="Tyr_kinase_AS"/>
</dbReference>
<dbReference type="AlphaFoldDB" id="A0A409YGN2"/>
<feature type="compositionally biased region" description="Basic residues" evidence="1">
    <location>
        <begin position="675"/>
        <end position="684"/>
    </location>
</feature>
<dbReference type="SUPFAM" id="SSF56112">
    <property type="entry name" value="Protein kinase-like (PK-like)"/>
    <property type="match status" value="1"/>
</dbReference>
<accession>A0A409YGN2</accession>
<comment type="caution">
    <text evidence="3">The sequence shown here is derived from an EMBL/GenBank/DDBJ whole genome shotgun (WGS) entry which is preliminary data.</text>
</comment>
<evidence type="ECO:0000313" key="3">
    <source>
        <dbReference type="EMBL" id="PPR02181.1"/>
    </source>
</evidence>
<organism evidence="3 4">
    <name type="scientific">Panaeolus cyanescens</name>
    <dbReference type="NCBI Taxonomy" id="181874"/>
    <lineage>
        <taxon>Eukaryota</taxon>
        <taxon>Fungi</taxon>
        <taxon>Dikarya</taxon>
        <taxon>Basidiomycota</taxon>
        <taxon>Agaricomycotina</taxon>
        <taxon>Agaricomycetes</taxon>
        <taxon>Agaricomycetidae</taxon>
        <taxon>Agaricales</taxon>
        <taxon>Agaricineae</taxon>
        <taxon>Galeropsidaceae</taxon>
        <taxon>Panaeolus</taxon>
    </lineage>
</organism>
<keyword evidence="4" id="KW-1185">Reference proteome</keyword>
<dbReference type="PROSITE" id="PS00109">
    <property type="entry name" value="PROTEIN_KINASE_TYR"/>
    <property type="match status" value="1"/>
</dbReference>
<dbReference type="GO" id="GO:0004672">
    <property type="term" value="F:protein kinase activity"/>
    <property type="evidence" value="ECO:0007669"/>
    <property type="project" value="InterPro"/>
</dbReference>
<dbReference type="EMBL" id="NHTK01001185">
    <property type="protein sequence ID" value="PPR02181.1"/>
    <property type="molecule type" value="Genomic_DNA"/>
</dbReference>
<proteinExistence type="predicted"/>
<dbReference type="Pfam" id="PF17667">
    <property type="entry name" value="Pkinase_fungal"/>
    <property type="match status" value="2"/>
</dbReference>
<sequence length="684" mass="77566">MRCPYLRKLPAGATKLPMKPNPRNPVPNTIHYLTGSELNQLLMPVATNDQIQSYLATSKLFYPFPTPDGCRWHGLPHVANHETELYTPTDIHSDFYILFDEDVLKNHKKSHITSQWDSDIWKPHPALATLAKGDRHFHPGPANTPTGLDLMLTPVEIRLCRWDTTMQEACNAQCTFYADEIFKAQPGRRSVIVPVFTENYAQLQCFDHAGVVRSWWVNIHENPETFVRMVIFALARPTLSLGVNPMLTWEGQQSYLTVRDIRYRIDECIFHRQRAEGVPCAVWKVTNPEGIARVIKWNCIGNFGGSYESTVLAHIQGSEGVVQVVDTQDPYSTLASRGFDTGVPFGDNDVIEHVVVMEGYGDNISRFTSPKQLLHAFRDAIAGHQNMWEKGVVHRDISYKNILLGTPGAPKGFRGVVIDMDRARLLPKGMPTTKAESWIGTRPFQSFNVVRSDNLPEAKRTYHDYLDDLESFFWVFIYITNYFKCIPNEPARHLRELPPMIQKLSSDNPHIASDARRKILITPSLAAIHQSYPPQFEILKAQLTRFFVEKVLLHPKKTQRVSKDVLREASNKHYAEILGFFDGAIADHENGIVRNIKDVLGDKDNGGDGVKDPVKKELITPLKIRIKLGGVQVAPHAVVVRRSARLKRKREEEDAAAAAKKAEMEEKALAEANNRAKKKPRNRR</sequence>